<feature type="compositionally biased region" description="Basic and acidic residues" evidence="1">
    <location>
        <begin position="66"/>
        <end position="86"/>
    </location>
</feature>
<dbReference type="EMBL" id="JAFICZ010000001">
    <property type="protein sequence ID" value="MBP1290426.1"/>
    <property type="molecule type" value="Genomic_DNA"/>
</dbReference>
<organism evidence="3 5">
    <name type="scientific">Bradyrhizobium elkanii</name>
    <dbReference type="NCBI Taxonomy" id="29448"/>
    <lineage>
        <taxon>Bacteria</taxon>
        <taxon>Pseudomonadati</taxon>
        <taxon>Pseudomonadota</taxon>
        <taxon>Alphaproteobacteria</taxon>
        <taxon>Hyphomicrobiales</taxon>
        <taxon>Nitrobacteraceae</taxon>
        <taxon>Bradyrhizobium</taxon>
    </lineage>
</organism>
<reference evidence="3" key="1">
    <citation type="submission" date="2021-02" db="EMBL/GenBank/DDBJ databases">
        <title>Genomic Encyclopedia of Type Strains, Phase IV (KMG-V): Genome sequencing to study the core and pangenomes of soil and plant-associated prokaryotes.</title>
        <authorList>
            <person name="Whitman W."/>
        </authorList>
    </citation>
    <scope>NUCLEOTIDE SEQUENCE</scope>
    <source>
        <strain evidence="3">USDA 406</strain>
    </source>
</reference>
<keyword evidence="2" id="KW-0472">Membrane</keyword>
<feature type="region of interest" description="Disordered" evidence="1">
    <location>
        <begin position="33"/>
        <end position="86"/>
    </location>
</feature>
<dbReference type="EMBL" id="JBGBZA010000002">
    <property type="protein sequence ID" value="MEY9314592.1"/>
    <property type="molecule type" value="Genomic_DNA"/>
</dbReference>
<gene>
    <name evidence="4" type="ORF">ABIF29_001391</name>
    <name evidence="3" type="ORF">JOH49_000179</name>
</gene>
<keyword evidence="2" id="KW-1133">Transmembrane helix</keyword>
<feature type="transmembrane region" description="Helical" evidence="2">
    <location>
        <begin position="6"/>
        <end position="29"/>
    </location>
</feature>
<dbReference type="GeneID" id="92957071"/>
<accession>A0A7Y8UNE2</accession>
<dbReference type="AlphaFoldDB" id="A0A7Y8UNE2"/>
<proteinExistence type="predicted"/>
<evidence type="ECO:0000313" key="5">
    <source>
        <dbReference type="Proteomes" id="UP000673383"/>
    </source>
</evidence>
<protein>
    <submittedName>
        <fullName evidence="3">Uncharacterized protein</fullName>
    </submittedName>
</protein>
<evidence type="ECO:0000256" key="2">
    <source>
        <dbReference type="SAM" id="Phobius"/>
    </source>
</evidence>
<comment type="caution">
    <text evidence="3">The sequence shown here is derived from an EMBL/GenBank/DDBJ whole genome shotgun (WGS) entry which is preliminary data.</text>
</comment>
<reference evidence="4 6" key="2">
    <citation type="submission" date="2024-07" db="EMBL/GenBank/DDBJ databases">
        <title>Genomic Encyclopedia of Type Strains, Phase V (KMG-V): Genome sequencing to study the core and pangenomes of soil and plant-associated prokaryotes.</title>
        <authorList>
            <person name="Whitman W."/>
        </authorList>
    </citation>
    <scope>NUCLEOTIDE SEQUENCE [LARGE SCALE GENOMIC DNA]</scope>
    <source>
        <strain evidence="4 6">USDA 415</strain>
    </source>
</reference>
<evidence type="ECO:0000313" key="4">
    <source>
        <dbReference type="EMBL" id="MEY9314592.1"/>
    </source>
</evidence>
<dbReference type="RefSeq" id="WP_125459168.1">
    <property type="nucleotide sequence ID" value="NZ_BJNL01000065.1"/>
</dbReference>
<sequence>MSLDWANAVPVLVIAAGLALVLVGLIGIVRRRGPERRHAVQAKEDVSGSSEPPKSPSAKKRHKKARPAEDSPAKDLEARPANEEEN</sequence>
<keyword evidence="6" id="KW-1185">Reference proteome</keyword>
<keyword evidence="2" id="KW-0812">Transmembrane</keyword>
<dbReference type="Proteomes" id="UP000673383">
    <property type="component" value="Unassembled WGS sequence"/>
</dbReference>
<dbReference type="Proteomes" id="UP001565471">
    <property type="component" value="Unassembled WGS sequence"/>
</dbReference>
<name>A0A7Y8UNE2_BRAEL</name>
<evidence type="ECO:0000256" key="1">
    <source>
        <dbReference type="SAM" id="MobiDB-lite"/>
    </source>
</evidence>
<feature type="compositionally biased region" description="Basic and acidic residues" evidence="1">
    <location>
        <begin position="36"/>
        <end position="46"/>
    </location>
</feature>
<evidence type="ECO:0000313" key="6">
    <source>
        <dbReference type="Proteomes" id="UP001565471"/>
    </source>
</evidence>
<evidence type="ECO:0000313" key="3">
    <source>
        <dbReference type="EMBL" id="MBP1290426.1"/>
    </source>
</evidence>